<feature type="chain" id="PRO_5003436168" description="Mid2 domain-containing protein" evidence="7">
    <location>
        <begin position="20"/>
        <end position="435"/>
    </location>
</feature>
<proteinExistence type="predicted"/>
<evidence type="ECO:0000313" key="9">
    <source>
        <dbReference type="Proteomes" id="UP000007322"/>
    </source>
</evidence>
<dbReference type="HOGENOM" id="CLU_047791_0_0_1"/>
<keyword evidence="4 6" id="KW-0472">Membrane</keyword>
<evidence type="ECO:0000256" key="4">
    <source>
        <dbReference type="ARBA" id="ARBA00023136"/>
    </source>
</evidence>
<dbReference type="OrthoDB" id="4849731at2759"/>
<evidence type="ECO:0000256" key="1">
    <source>
        <dbReference type="ARBA" id="ARBA00004167"/>
    </source>
</evidence>
<dbReference type="OMA" id="WIGCCET"/>
<evidence type="ECO:0000256" key="7">
    <source>
        <dbReference type="SAM" id="SignalP"/>
    </source>
</evidence>
<evidence type="ECO:0000256" key="6">
    <source>
        <dbReference type="SAM" id="Phobius"/>
    </source>
</evidence>
<organism evidence="8 9">
    <name type="scientific">Thermothelomyces thermophilus (strain ATCC 42464 / BCRC 31852 / DSM 1799)</name>
    <name type="common">Sporotrichum thermophile</name>
    <dbReference type="NCBI Taxonomy" id="573729"/>
    <lineage>
        <taxon>Eukaryota</taxon>
        <taxon>Fungi</taxon>
        <taxon>Dikarya</taxon>
        <taxon>Ascomycota</taxon>
        <taxon>Pezizomycotina</taxon>
        <taxon>Sordariomycetes</taxon>
        <taxon>Sordariomycetidae</taxon>
        <taxon>Sordariales</taxon>
        <taxon>Chaetomiaceae</taxon>
        <taxon>Thermothelomyces</taxon>
    </lineage>
</organism>
<feature type="compositionally biased region" description="Low complexity" evidence="5">
    <location>
        <begin position="180"/>
        <end position="221"/>
    </location>
</feature>
<accession>G2Q888</accession>
<name>G2Q888_THET4</name>
<feature type="region of interest" description="Disordered" evidence="5">
    <location>
        <begin position="180"/>
        <end position="231"/>
    </location>
</feature>
<dbReference type="EMBL" id="CP003003">
    <property type="protein sequence ID" value="AEO56191.1"/>
    <property type="molecule type" value="Genomic_DNA"/>
</dbReference>
<dbReference type="KEGG" id="mtm:MYCTH_2300813"/>
<dbReference type="STRING" id="573729.G2Q888"/>
<dbReference type="RefSeq" id="XP_003661436.1">
    <property type="nucleotide sequence ID" value="XM_003661388.1"/>
</dbReference>
<evidence type="ECO:0000313" key="8">
    <source>
        <dbReference type="EMBL" id="AEO56191.1"/>
    </source>
</evidence>
<dbReference type="Proteomes" id="UP000007322">
    <property type="component" value="Chromosome 2"/>
</dbReference>
<gene>
    <name evidence="8" type="ORF">MYCTH_2300813</name>
</gene>
<dbReference type="GeneID" id="11512115"/>
<sequence>MKRALGCAALSCAVGLIDAKALKWSDDDPRWVPAQETQLGFMGALDINPPMPTAAPETSRLRKALEARGATDNTCGFVSGVFTASLWCSTTASCVYNSINSHIGCCDEGEISDCLIPTVCYDYTDSKRYSTNNGLTRWCGDSSYPHCTTYIYQDRVFTGYTLLGCAVAAGTGKVWYTPLDTSRTSSSSTSESSTTFFDTSSTSTSSDSSTSTSSSSSSTTTPVPPDPDPDTPVGAIVGGVVGGLGAIALIILVVWVLLRQRNKQKNAAAAAGVIHPPPAPPAAGGQPHYDPHMSQMPPQAYYGAGGAAAGGFDPRASIAQSNGGTTSAPYGPSAYDQKTATGSSPPGSPPAPSSFGNYDAHHSTPSPPPQGQQQQYGQHGYGNVSPSAASPTMQAGGVFPQQQQHPQAYGADQQGPAPVELPVTRGDGELRELQG</sequence>
<dbReference type="eggNOG" id="ENOG502SYEE">
    <property type="taxonomic scope" value="Eukaryota"/>
</dbReference>
<keyword evidence="2 6" id="KW-0812">Transmembrane</keyword>
<evidence type="ECO:0000256" key="5">
    <source>
        <dbReference type="SAM" id="MobiDB-lite"/>
    </source>
</evidence>
<dbReference type="PANTHER" id="PTHR15549">
    <property type="entry name" value="PAIRED IMMUNOGLOBULIN-LIKE TYPE 2 RECEPTOR"/>
    <property type="match status" value="1"/>
</dbReference>
<feature type="compositionally biased region" description="Low complexity" evidence="5">
    <location>
        <begin position="371"/>
        <end position="382"/>
    </location>
</feature>
<evidence type="ECO:0008006" key="10">
    <source>
        <dbReference type="Google" id="ProtNLM"/>
    </source>
</evidence>
<feature type="compositionally biased region" description="Polar residues" evidence="5">
    <location>
        <begin position="318"/>
        <end position="328"/>
    </location>
</feature>
<keyword evidence="9" id="KW-1185">Reference proteome</keyword>
<protein>
    <recommendedName>
        <fullName evidence="10">Mid2 domain-containing protein</fullName>
    </recommendedName>
</protein>
<dbReference type="AlphaFoldDB" id="G2Q888"/>
<feature type="compositionally biased region" description="Polar residues" evidence="5">
    <location>
        <begin position="384"/>
        <end position="393"/>
    </location>
</feature>
<evidence type="ECO:0000256" key="2">
    <source>
        <dbReference type="ARBA" id="ARBA00022692"/>
    </source>
</evidence>
<feature type="region of interest" description="Disordered" evidence="5">
    <location>
        <begin position="269"/>
        <end position="300"/>
    </location>
</feature>
<dbReference type="GO" id="GO:0016020">
    <property type="term" value="C:membrane"/>
    <property type="evidence" value="ECO:0007669"/>
    <property type="project" value="UniProtKB-SubCell"/>
</dbReference>
<dbReference type="VEuPathDB" id="FungiDB:MYCTH_2300813"/>
<reference evidence="8 9" key="1">
    <citation type="journal article" date="2011" name="Nat. Biotechnol.">
        <title>Comparative genomic analysis of the thermophilic biomass-degrading fungi Myceliophthora thermophila and Thielavia terrestris.</title>
        <authorList>
            <person name="Berka R.M."/>
            <person name="Grigoriev I.V."/>
            <person name="Otillar R."/>
            <person name="Salamov A."/>
            <person name="Grimwood J."/>
            <person name="Reid I."/>
            <person name="Ishmael N."/>
            <person name="John T."/>
            <person name="Darmond C."/>
            <person name="Moisan M.-C."/>
            <person name="Henrissat B."/>
            <person name="Coutinho P.M."/>
            <person name="Lombard V."/>
            <person name="Natvig D.O."/>
            <person name="Lindquist E."/>
            <person name="Schmutz J."/>
            <person name="Lucas S."/>
            <person name="Harris P."/>
            <person name="Powlowski J."/>
            <person name="Bellemare A."/>
            <person name="Taylor D."/>
            <person name="Butler G."/>
            <person name="de Vries R.P."/>
            <person name="Allijn I.E."/>
            <person name="van den Brink J."/>
            <person name="Ushinsky S."/>
            <person name="Storms R."/>
            <person name="Powell A.J."/>
            <person name="Paulsen I.T."/>
            <person name="Elbourne L.D.H."/>
            <person name="Baker S.E."/>
            <person name="Magnuson J."/>
            <person name="LaBoissiere S."/>
            <person name="Clutterbuck A.J."/>
            <person name="Martinez D."/>
            <person name="Wogulis M."/>
            <person name="de Leon A.L."/>
            <person name="Rey M.W."/>
            <person name="Tsang A."/>
        </authorList>
    </citation>
    <scope>NUCLEOTIDE SEQUENCE [LARGE SCALE GENOMIC DNA]</scope>
    <source>
        <strain evidence="9">ATCC 42464 / BCRC 31852 / DSM 1799</strain>
    </source>
</reference>
<keyword evidence="3 6" id="KW-1133">Transmembrane helix</keyword>
<feature type="compositionally biased region" description="Basic and acidic residues" evidence="5">
    <location>
        <begin position="426"/>
        <end position="435"/>
    </location>
</feature>
<dbReference type="GO" id="GO:0071944">
    <property type="term" value="C:cell periphery"/>
    <property type="evidence" value="ECO:0007669"/>
    <property type="project" value="UniProtKB-ARBA"/>
</dbReference>
<feature type="transmembrane region" description="Helical" evidence="6">
    <location>
        <begin position="233"/>
        <end position="258"/>
    </location>
</feature>
<evidence type="ECO:0000256" key="3">
    <source>
        <dbReference type="ARBA" id="ARBA00022989"/>
    </source>
</evidence>
<feature type="region of interest" description="Disordered" evidence="5">
    <location>
        <begin position="313"/>
        <end position="435"/>
    </location>
</feature>
<feature type="signal peptide" evidence="7">
    <location>
        <begin position="1"/>
        <end position="19"/>
    </location>
</feature>
<dbReference type="InParanoid" id="G2Q888"/>
<comment type="subcellular location">
    <subcellularLocation>
        <location evidence="1">Membrane</location>
        <topology evidence="1">Single-pass membrane protein</topology>
    </subcellularLocation>
</comment>
<dbReference type="InterPro" id="IPR051694">
    <property type="entry name" value="Immunoregulatory_rcpt-like"/>
</dbReference>
<keyword evidence="7" id="KW-0732">Signal</keyword>